<protein>
    <submittedName>
        <fullName evidence="1">DUF1963 domain-containing protein</fullName>
    </submittedName>
</protein>
<dbReference type="Proteomes" id="UP001057738">
    <property type="component" value="Chromosome"/>
</dbReference>
<evidence type="ECO:0000313" key="2">
    <source>
        <dbReference type="Proteomes" id="UP001057738"/>
    </source>
</evidence>
<reference evidence="1" key="1">
    <citation type="submission" date="2022-08" db="EMBL/GenBank/DDBJ databases">
        <authorList>
            <person name="Tian L."/>
        </authorList>
    </citation>
    <scope>NUCLEOTIDE SEQUENCE</scope>
    <source>
        <strain evidence="1">CM253</strain>
    </source>
</reference>
<dbReference type="EMBL" id="CP102514">
    <property type="protein sequence ID" value="UUY45951.1"/>
    <property type="molecule type" value="Genomic_DNA"/>
</dbReference>
<dbReference type="SUPFAM" id="SSF103032">
    <property type="entry name" value="Hypothetical protein YwqG"/>
    <property type="match status" value="1"/>
</dbReference>
<organism evidence="1 2">
    <name type="scientific">Streptomyces yangpuensis</name>
    <dbReference type="NCBI Taxonomy" id="1648182"/>
    <lineage>
        <taxon>Bacteria</taxon>
        <taxon>Bacillati</taxon>
        <taxon>Actinomycetota</taxon>
        <taxon>Actinomycetes</taxon>
        <taxon>Kitasatosporales</taxon>
        <taxon>Streptomycetaceae</taxon>
        <taxon>Streptomyces</taxon>
    </lineage>
</organism>
<proteinExistence type="predicted"/>
<dbReference type="GeneID" id="95572056"/>
<dbReference type="InterPro" id="IPR035948">
    <property type="entry name" value="YwqG-like_sf"/>
</dbReference>
<sequence length="272" mass="30608">MTRRTPPRPLDVEQLFPEVAPFRRQAVRLHPRAGSPTYRDSSVGGPLLWPQEEPWPVCPEHRESAMVPVVQVHAADALGLVPFPTGCDLLQVLWCPQSHDGCWVVPEVRWRDAAAVTNVREAPGVPAADVYGHVPRPCVVHPELVTEYPSWDLPDKLWDTLESRFEQVEAETGWDYHYHLSTAPGTKLGGYPGWCQDPQWPDCSVCGERMAHLLTVESWEADAESRRTWTPVEDQGVRYEDTGLMLGDAGGVYLFECRSCPGRPVEERYDCA</sequence>
<name>A0ABY5PPB8_9ACTN</name>
<gene>
    <name evidence="1" type="ORF">NRK68_01210</name>
</gene>
<accession>A0ABY5PPB8</accession>
<keyword evidence="2" id="KW-1185">Reference proteome</keyword>
<dbReference type="Gene3D" id="2.30.320.10">
    <property type="entry name" value="YwqG-like"/>
    <property type="match status" value="1"/>
</dbReference>
<dbReference type="RefSeq" id="WP_183066115.1">
    <property type="nucleotide sequence ID" value="NZ_CP102514.1"/>
</dbReference>
<evidence type="ECO:0000313" key="1">
    <source>
        <dbReference type="EMBL" id="UUY45951.1"/>
    </source>
</evidence>